<comment type="caution">
    <text evidence="9">The sequence shown here is derived from an EMBL/GenBank/DDBJ whole genome shotgun (WGS) entry which is preliminary data.</text>
</comment>
<evidence type="ECO:0000256" key="5">
    <source>
        <dbReference type="ARBA" id="ARBA00023004"/>
    </source>
</evidence>
<dbReference type="GO" id="GO:0061711">
    <property type="term" value="F:tRNA N(6)-L-threonylcarbamoyladenine synthase activity"/>
    <property type="evidence" value="ECO:0007669"/>
    <property type="project" value="UniProtKB-EC"/>
</dbReference>
<dbReference type="PRINTS" id="PR00789">
    <property type="entry name" value="OSIALOPTASE"/>
</dbReference>
<feature type="domain" description="Gcp-like" evidence="8">
    <location>
        <begin position="40"/>
        <end position="226"/>
    </location>
</feature>
<organism evidence="9 10">
    <name type="scientific">Marixanthomonas spongiae</name>
    <dbReference type="NCBI Taxonomy" id="2174845"/>
    <lineage>
        <taxon>Bacteria</taxon>
        <taxon>Pseudomonadati</taxon>
        <taxon>Bacteroidota</taxon>
        <taxon>Flavobacteriia</taxon>
        <taxon>Flavobacteriales</taxon>
        <taxon>Flavobacteriaceae</taxon>
        <taxon>Marixanthomonas</taxon>
    </lineage>
</organism>
<comment type="catalytic activity">
    <reaction evidence="7">
        <text>L-threonylcarbamoyladenylate + adenosine(37) in tRNA = N(6)-L-threonylcarbamoyladenosine(37) in tRNA + AMP + H(+)</text>
        <dbReference type="Rhea" id="RHEA:37059"/>
        <dbReference type="Rhea" id="RHEA-COMP:10162"/>
        <dbReference type="Rhea" id="RHEA-COMP:10163"/>
        <dbReference type="ChEBI" id="CHEBI:15378"/>
        <dbReference type="ChEBI" id="CHEBI:73682"/>
        <dbReference type="ChEBI" id="CHEBI:74411"/>
        <dbReference type="ChEBI" id="CHEBI:74418"/>
        <dbReference type="ChEBI" id="CHEBI:456215"/>
        <dbReference type="EC" id="2.3.1.234"/>
    </reaction>
</comment>
<keyword evidence="3" id="KW-0819">tRNA processing</keyword>
<accession>A0A2U0I822</accession>
<evidence type="ECO:0000313" key="9">
    <source>
        <dbReference type="EMBL" id="PVW17252.1"/>
    </source>
</evidence>
<dbReference type="Pfam" id="PF00814">
    <property type="entry name" value="TsaD"/>
    <property type="match status" value="1"/>
</dbReference>
<dbReference type="RefSeq" id="WP_116693000.1">
    <property type="nucleotide sequence ID" value="NZ_QEHR01000001.1"/>
</dbReference>
<dbReference type="EC" id="2.3.1.234" evidence="1"/>
<evidence type="ECO:0000256" key="1">
    <source>
        <dbReference type="ARBA" id="ARBA00012156"/>
    </source>
</evidence>
<dbReference type="SUPFAM" id="SSF53067">
    <property type="entry name" value="Actin-like ATPase domain"/>
    <property type="match status" value="2"/>
</dbReference>
<evidence type="ECO:0000256" key="3">
    <source>
        <dbReference type="ARBA" id="ARBA00022694"/>
    </source>
</evidence>
<keyword evidence="10" id="KW-1185">Reference proteome</keyword>
<evidence type="ECO:0000256" key="2">
    <source>
        <dbReference type="ARBA" id="ARBA00022679"/>
    </source>
</evidence>
<gene>
    <name evidence="9" type="primary">tsaB</name>
    <name evidence="9" type="ORF">DDV96_01700</name>
</gene>
<evidence type="ECO:0000256" key="6">
    <source>
        <dbReference type="ARBA" id="ARBA00023315"/>
    </source>
</evidence>
<keyword evidence="4" id="KW-0479">Metal-binding</keyword>
<name>A0A2U0I822_9FLAO</name>
<dbReference type="InterPro" id="IPR043129">
    <property type="entry name" value="ATPase_NBD"/>
</dbReference>
<keyword evidence="2 9" id="KW-0808">Transferase</keyword>
<dbReference type="Gene3D" id="3.30.420.40">
    <property type="match status" value="2"/>
</dbReference>
<dbReference type="GO" id="GO:0002949">
    <property type="term" value="P:tRNA threonylcarbamoyladenosine modification"/>
    <property type="evidence" value="ECO:0007669"/>
    <property type="project" value="InterPro"/>
</dbReference>
<dbReference type="InterPro" id="IPR000905">
    <property type="entry name" value="Gcp-like_dom"/>
</dbReference>
<evidence type="ECO:0000259" key="8">
    <source>
        <dbReference type="Pfam" id="PF00814"/>
    </source>
</evidence>
<dbReference type="NCBIfam" id="TIGR03725">
    <property type="entry name" value="T6A_YeaZ"/>
    <property type="match status" value="1"/>
</dbReference>
<evidence type="ECO:0000313" key="10">
    <source>
        <dbReference type="Proteomes" id="UP000245962"/>
    </source>
</evidence>
<dbReference type="PANTHER" id="PTHR11735:SF11">
    <property type="entry name" value="TRNA THREONYLCARBAMOYLADENOSINE BIOSYNTHESIS PROTEIN TSAB"/>
    <property type="match status" value="1"/>
</dbReference>
<sequence length="229" mass="25000">MAAILCIETATTNCSVALSVNGSVVAFKEDNPDGSQKGYSHAEKLHGYIEEVLKSGDLSEDKLDAIAVSKGPGSYTGLRIGVSAAKGLCFALDIPLISIATLQSLSLQVKETNAYVVPLLDARRMEVYSAVFSSEAMPNDRQDKIRETKAEILTEDSFSDYLKKGKTVFIGDGVSKFKAICQHPNAVFVEDKLPSAKQMAELSEKKFKKSDFEDVAYFEPYYLKDFIAG</sequence>
<keyword evidence="5" id="KW-0408">Iron</keyword>
<dbReference type="InterPro" id="IPR022496">
    <property type="entry name" value="T6A_TsaB"/>
</dbReference>
<dbReference type="PANTHER" id="PTHR11735">
    <property type="entry name" value="TRNA N6-ADENOSINE THREONYLCARBAMOYLTRANSFERASE"/>
    <property type="match status" value="1"/>
</dbReference>
<proteinExistence type="predicted"/>
<evidence type="ECO:0000256" key="4">
    <source>
        <dbReference type="ARBA" id="ARBA00022723"/>
    </source>
</evidence>
<dbReference type="Proteomes" id="UP000245962">
    <property type="component" value="Unassembled WGS sequence"/>
</dbReference>
<dbReference type="GO" id="GO:0005829">
    <property type="term" value="C:cytosol"/>
    <property type="evidence" value="ECO:0007669"/>
    <property type="project" value="TreeGrafter"/>
</dbReference>
<dbReference type="InterPro" id="IPR017861">
    <property type="entry name" value="KAE1/TsaD"/>
</dbReference>
<dbReference type="EMBL" id="QEHR01000001">
    <property type="protein sequence ID" value="PVW17252.1"/>
    <property type="molecule type" value="Genomic_DNA"/>
</dbReference>
<dbReference type="CDD" id="cd24032">
    <property type="entry name" value="ASKHA_NBD_TsaB"/>
    <property type="match status" value="1"/>
</dbReference>
<dbReference type="GO" id="GO:0046872">
    <property type="term" value="F:metal ion binding"/>
    <property type="evidence" value="ECO:0007669"/>
    <property type="project" value="UniProtKB-KW"/>
</dbReference>
<keyword evidence="6" id="KW-0012">Acyltransferase</keyword>
<reference evidence="9 10" key="1">
    <citation type="submission" date="2018-04" db="EMBL/GenBank/DDBJ databases">
        <title>Marixanthomonas spongiae HN-E44 sp. nov., isolated from a marine sponge.</title>
        <authorList>
            <person name="Luo L."/>
            <person name="Zhuang L."/>
        </authorList>
    </citation>
    <scope>NUCLEOTIDE SEQUENCE [LARGE SCALE GENOMIC DNA]</scope>
    <source>
        <strain evidence="9 10">HN-E44</strain>
    </source>
</reference>
<evidence type="ECO:0000256" key="7">
    <source>
        <dbReference type="ARBA" id="ARBA00048117"/>
    </source>
</evidence>
<dbReference type="AlphaFoldDB" id="A0A2U0I822"/>
<dbReference type="OrthoDB" id="9784166at2"/>
<protein>
    <recommendedName>
        <fullName evidence="1">N(6)-L-threonylcarbamoyladenine synthase</fullName>
        <ecNumber evidence="1">2.3.1.234</ecNumber>
    </recommendedName>
</protein>